<reference evidence="4" key="1">
    <citation type="journal article" date="2018" name="Nat. Genet.">
        <title>Extensive intraspecific gene order and gene structural variations between Mo17 and other maize genomes.</title>
        <authorList>
            <person name="Sun S."/>
            <person name="Zhou Y."/>
            <person name="Chen J."/>
            <person name="Shi J."/>
            <person name="Zhao H."/>
            <person name="Zhao H."/>
            <person name="Song W."/>
            <person name="Zhang M."/>
            <person name="Cui Y."/>
            <person name="Dong X."/>
            <person name="Liu H."/>
            <person name="Ma X."/>
            <person name="Jiao Y."/>
            <person name="Wang B."/>
            <person name="Wei X."/>
            <person name="Stein J.C."/>
            <person name="Glaubitz J.C."/>
            <person name="Lu F."/>
            <person name="Yu G."/>
            <person name="Liang C."/>
            <person name="Fengler K."/>
            <person name="Li B."/>
            <person name="Rafalski A."/>
            <person name="Schnable P.S."/>
            <person name="Ware D.H."/>
            <person name="Buckler E.S."/>
            <person name="Lai J."/>
        </authorList>
    </citation>
    <scope>NUCLEOTIDE SEQUENCE [LARGE SCALE GENOMIC DNA]</scope>
    <source>
        <tissue evidence="4">Seedling</tissue>
    </source>
</reference>
<feature type="region of interest" description="Disordered" evidence="3">
    <location>
        <begin position="458"/>
        <end position="478"/>
    </location>
</feature>
<dbReference type="GO" id="GO:0016747">
    <property type="term" value="F:acyltransferase activity, transferring groups other than amino-acyl groups"/>
    <property type="evidence" value="ECO:0007669"/>
    <property type="project" value="UniProtKB-ARBA"/>
</dbReference>
<protein>
    <submittedName>
        <fullName evidence="4">Benzyl alcohol O-benzoyltransferase</fullName>
    </submittedName>
</protein>
<accession>A0A8J8YC35</accession>
<keyword evidence="2 4" id="KW-0808">Transferase</keyword>
<evidence type="ECO:0000313" key="4">
    <source>
        <dbReference type="EMBL" id="PWZ28856.1"/>
    </source>
</evidence>
<dbReference type="AlphaFoldDB" id="A0A8J8YC35"/>
<evidence type="ECO:0000256" key="1">
    <source>
        <dbReference type="ARBA" id="ARBA00009861"/>
    </source>
</evidence>
<proteinExistence type="inferred from homology"/>
<dbReference type="PANTHER" id="PTHR31147">
    <property type="entry name" value="ACYL TRANSFERASE 4"/>
    <property type="match status" value="1"/>
</dbReference>
<dbReference type="Proteomes" id="UP000251960">
    <property type="component" value="Chromosome 4"/>
</dbReference>
<dbReference type="Gene3D" id="3.30.559.10">
    <property type="entry name" value="Chloramphenicol acetyltransferase-like domain"/>
    <property type="match status" value="2"/>
</dbReference>
<evidence type="ECO:0000256" key="2">
    <source>
        <dbReference type="ARBA" id="ARBA00022679"/>
    </source>
</evidence>
<dbReference type="KEGG" id="zma:103652788"/>
<dbReference type="PANTHER" id="PTHR31147:SF66">
    <property type="entry name" value="OS05G0315700 PROTEIN"/>
    <property type="match status" value="1"/>
</dbReference>
<gene>
    <name evidence="4" type="primary">HSR201_0</name>
    <name evidence="4" type="ORF">Zm00014a_038951</name>
</gene>
<sequence length="478" mass="51839">MAGLKAALMRFAVRRRAASLVPPASLTPRELKRLSDIDDHDRLRVHVPIIQFYGRKESMRGKDPALVIRGALAKALVDYYPLAGRLRELQGRKLAVDCTGEGVLFTEADADVRLDQFGGGQGQLLPPFPCLPELIFDVQGSSAILDSPLLLFQVTRLACGGFILGLRLNHTMVDGQGVVQFLGAVAELARGAQAPTVRPVWRREVLEARDPPRPRFPHHELDETPDAKGAIIGTLDKTVQRCIFFGPHEVAAIRAQLPAHLQKSATRFDVVVGWLWKCRTVALAPDPNEEMRMMFPVDARGRAQAVGAVGIPVGYYGNAFTTPVAISTAGELCSNPLSYAVELVKKAKQEVDFEYMQSTADLMVLRGRRFVMPSETAFGVSDVTKAKFADLDFGWGRAVYGGPAEGVGSPMLPWFVSFLLPFKNANGDDGIAVPMSLPQAAMDRIVVEIAKLSTTSTSARCGSPSPGLSPVTNKLALN</sequence>
<dbReference type="InterPro" id="IPR050898">
    <property type="entry name" value="Plant_acyltransferase"/>
</dbReference>
<dbReference type="OrthoDB" id="742898at2759"/>
<comment type="caution">
    <text evidence="4">The sequence shown here is derived from an EMBL/GenBank/DDBJ whole genome shotgun (WGS) entry which is preliminary data.</text>
</comment>
<evidence type="ECO:0000256" key="3">
    <source>
        <dbReference type="SAM" id="MobiDB-lite"/>
    </source>
</evidence>
<organism evidence="4">
    <name type="scientific">Zea mays</name>
    <name type="common">Maize</name>
    <dbReference type="NCBI Taxonomy" id="4577"/>
    <lineage>
        <taxon>Eukaryota</taxon>
        <taxon>Viridiplantae</taxon>
        <taxon>Streptophyta</taxon>
        <taxon>Embryophyta</taxon>
        <taxon>Tracheophyta</taxon>
        <taxon>Spermatophyta</taxon>
        <taxon>Magnoliopsida</taxon>
        <taxon>Liliopsida</taxon>
        <taxon>Poales</taxon>
        <taxon>Poaceae</taxon>
        <taxon>PACMAD clade</taxon>
        <taxon>Panicoideae</taxon>
        <taxon>Andropogonodae</taxon>
        <taxon>Andropogoneae</taxon>
        <taxon>Tripsacinae</taxon>
        <taxon>Zea</taxon>
    </lineage>
</organism>
<comment type="similarity">
    <text evidence="1">Belongs to the plant acyltransferase family.</text>
</comment>
<dbReference type="EMBL" id="NCVQ01000005">
    <property type="protein sequence ID" value="PWZ28856.1"/>
    <property type="molecule type" value="Genomic_DNA"/>
</dbReference>
<dbReference type="HOGENOM" id="CLU_014546_2_2_1"/>
<name>A0A8J8YC35_MAIZE</name>
<dbReference type="InterPro" id="IPR023213">
    <property type="entry name" value="CAT-like_dom_sf"/>
</dbReference>
<dbReference type="Pfam" id="PF02458">
    <property type="entry name" value="Transferase"/>
    <property type="match status" value="1"/>
</dbReference>
<dbReference type="SMR" id="A0A8J8YC35"/>
<dbReference type="OMA" id="MAMGEMA"/>